<evidence type="ECO:0000256" key="1">
    <source>
        <dbReference type="SAM" id="Phobius"/>
    </source>
</evidence>
<protein>
    <submittedName>
        <fullName evidence="2">Inner membrane efflux transporter of RND family multidrug efflux pump</fullName>
    </submittedName>
</protein>
<name>A0A3M3A6K4_PSEA0</name>
<feature type="transmembrane region" description="Helical" evidence="1">
    <location>
        <begin position="6"/>
        <end position="23"/>
    </location>
</feature>
<keyword evidence="1" id="KW-0812">Transmembrane</keyword>
<evidence type="ECO:0000313" key="2">
    <source>
        <dbReference type="EMBL" id="RML96101.1"/>
    </source>
</evidence>
<proteinExistence type="predicted"/>
<evidence type="ECO:0000313" key="3">
    <source>
        <dbReference type="Proteomes" id="UP000272627"/>
    </source>
</evidence>
<gene>
    <name evidence="2" type="ORF">ALQ86_05626</name>
</gene>
<dbReference type="EMBL" id="RBOA01000428">
    <property type="protein sequence ID" value="RML96101.1"/>
    <property type="molecule type" value="Genomic_DNA"/>
</dbReference>
<dbReference type="AlphaFoldDB" id="A0A3M3A6K4"/>
<organism evidence="2 3">
    <name type="scientific">Pseudomonas amygdali pv. eriobotryae</name>
    <dbReference type="NCBI Taxonomy" id="129137"/>
    <lineage>
        <taxon>Bacteria</taxon>
        <taxon>Pseudomonadati</taxon>
        <taxon>Pseudomonadota</taxon>
        <taxon>Gammaproteobacteria</taxon>
        <taxon>Pseudomonadales</taxon>
        <taxon>Pseudomonadaceae</taxon>
        <taxon>Pseudomonas</taxon>
        <taxon>Pseudomonas amygdali</taxon>
    </lineage>
</organism>
<dbReference type="Proteomes" id="UP000272627">
    <property type="component" value="Unassembled WGS sequence"/>
</dbReference>
<reference evidence="2 3" key="1">
    <citation type="submission" date="2018-08" db="EMBL/GenBank/DDBJ databases">
        <title>Recombination of ecologically and evolutionarily significant loci maintains genetic cohesion in the Pseudomonas syringae species complex.</title>
        <authorList>
            <person name="Dillon M."/>
            <person name="Thakur S."/>
            <person name="Almeida R.N.D."/>
            <person name="Weir B.S."/>
            <person name="Guttman D.S."/>
        </authorList>
    </citation>
    <scope>NUCLEOTIDE SEQUENCE [LARGE SCALE GENOMIC DNA]</scope>
    <source>
        <strain evidence="2 3">ICMP 8636</strain>
    </source>
</reference>
<keyword evidence="1" id="KW-0472">Membrane</keyword>
<accession>A0A3M3A6K4</accession>
<keyword evidence="1" id="KW-1133">Transmembrane helix</keyword>
<sequence length="42" mass="4867">MLSATLLGVILVPIFFVWVLSVLRRKPHVQQVDDDKHLPEKQ</sequence>
<comment type="caution">
    <text evidence="2">The sequence shown here is derived from an EMBL/GenBank/DDBJ whole genome shotgun (WGS) entry which is preliminary data.</text>
</comment>